<name>A0A6M7WS49_RHILI</name>
<dbReference type="AlphaFoldDB" id="A0A6M7WS49"/>
<protein>
    <submittedName>
        <fullName evidence="1">Uncharacterized protein</fullName>
    </submittedName>
</protein>
<accession>A0A6M7WS49</accession>
<gene>
    <name evidence="1" type="ORF">EB235_19795</name>
</gene>
<reference evidence="1 2" key="1">
    <citation type="submission" date="2018-10" db="EMBL/GenBank/DDBJ databases">
        <authorList>
            <person name="Perry B.J."/>
            <person name="Sullivan J.T."/>
            <person name="Murphy R.J.T."/>
            <person name="Ramsay J.P."/>
            <person name="Ronson C.W."/>
        </authorList>
    </citation>
    <scope>NUCLEOTIDE SEQUENCE [LARGE SCALE GENOMIC DNA]</scope>
    <source>
        <strain evidence="1 2">R88b</strain>
    </source>
</reference>
<dbReference type="RefSeq" id="WP_027029365.1">
    <property type="nucleotide sequence ID" value="NZ_CP033367.1"/>
</dbReference>
<dbReference type="EMBL" id="CP033367">
    <property type="protein sequence ID" value="QKD03469.1"/>
    <property type="molecule type" value="Genomic_DNA"/>
</dbReference>
<evidence type="ECO:0000313" key="1">
    <source>
        <dbReference type="EMBL" id="QKD03469.1"/>
    </source>
</evidence>
<organism evidence="1 2">
    <name type="scientific">Mesorhizobium loti R88b</name>
    <dbReference type="NCBI Taxonomy" id="935548"/>
    <lineage>
        <taxon>Bacteria</taxon>
        <taxon>Pseudomonadati</taxon>
        <taxon>Pseudomonadota</taxon>
        <taxon>Alphaproteobacteria</taxon>
        <taxon>Hyphomicrobiales</taxon>
        <taxon>Phyllobacteriaceae</taxon>
        <taxon>Mesorhizobium</taxon>
    </lineage>
</organism>
<sequence length="157" mass="17683">MMLFKGFIGLCFVALIAQPILDWLQTKLVYKDDGYGVARRKVIDEQMRLGASWGDAQDTLLMCEMLARVRRESSDAARANPALWLEHIDEAKKGAAAEISAYKPYLVSRFMNSVDALPYSHILYPHEANMINRSCTISTTAVSPTEDQWAALRTVRN</sequence>
<evidence type="ECO:0000313" key="2">
    <source>
        <dbReference type="Proteomes" id="UP000503017"/>
    </source>
</evidence>
<dbReference type="Proteomes" id="UP000503017">
    <property type="component" value="Chromosome"/>
</dbReference>
<proteinExistence type="predicted"/>